<proteinExistence type="predicted"/>
<dbReference type="InterPro" id="IPR001226">
    <property type="entry name" value="Flavodoxin_CS"/>
</dbReference>
<dbReference type="AlphaFoldDB" id="A0A158I6D9"/>
<dbReference type="RefSeq" id="WP_060858566.1">
    <property type="nucleotide sequence ID" value="NZ_FCOC02000027.1"/>
</dbReference>
<dbReference type="PANTHER" id="PTHR39201">
    <property type="entry name" value="EXPORTED PROTEIN-RELATED"/>
    <property type="match status" value="1"/>
</dbReference>
<dbReference type="PANTHER" id="PTHR39201:SF1">
    <property type="entry name" value="FLAVODOXIN-LIKE DOMAIN-CONTAINING PROTEIN"/>
    <property type="match status" value="1"/>
</dbReference>
<gene>
    <name evidence="5" type="ORF">AWB64_05597</name>
</gene>
<dbReference type="OrthoDB" id="9806505at2"/>
<organism evidence="5 6">
    <name type="scientific">Caballeronia sordidicola</name>
    <name type="common">Burkholderia sordidicola</name>
    <dbReference type="NCBI Taxonomy" id="196367"/>
    <lineage>
        <taxon>Bacteria</taxon>
        <taxon>Pseudomonadati</taxon>
        <taxon>Pseudomonadota</taxon>
        <taxon>Betaproteobacteria</taxon>
        <taxon>Burkholderiales</taxon>
        <taxon>Burkholderiaceae</taxon>
        <taxon>Caballeronia</taxon>
    </lineage>
</organism>
<evidence type="ECO:0000313" key="5">
    <source>
        <dbReference type="EMBL" id="SAL52134.1"/>
    </source>
</evidence>
<dbReference type="InterPro" id="IPR008254">
    <property type="entry name" value="Flavodoxin/NO_synth"/>
</dbReference>
<evidence type="ECO:0000256" key="3">
    <source>
        <dbReference type="ARBA" id="ARBA00022643"/>
    </source>
</evidence>
<dbReference type="Pfam" id="PF12682">
    <property type="entry name" value="Flavodoxin_4"/>
    <property type="match status" value="1"/>
</dbReference>
<evidence type="ECO:0000256" key="2">
    <source>
        <dbReference type="ARBA" id="ARBA00022630"/>
    </source>
</evidence>
<comment type="cofactor">
    <cofactor evidence="1">
        <name>FMN</name>
        <dbReference type="ChEBI" id="CHEBI:58210"/>
    </cofactor>
</comment>
<reference evidence="5 6" key="1">
    <citation type="submission" date="2016-01" db="EMBL/GenBank/DDBJ databases">
        <authorList>
            <person name="Oliw E.H."/>
        </authorList>
    </citation>
    <scope>NUCLEOTIDE SEQUENCE [LARGE SCALE GENOMIC DNA]</scope>
    <source>
        <strain evidence="5">LMG 22029</strain>
    </source>
</reference>
<dbReference type="Proteomes" id="UP000054893">
    <property type="component" value="Unassembled WGS sequence"/>
</dbReference>
<dbReference type="PROSITE" id="PS00201">
    <property type="entry name" value="FLAVODOXIN"/>
    <property type="match status" value="1"/>
</dbReference>
<dbReference type="InterPro" id="IPR029039">
    <property type="entry name" value="Flavoprotein-like_sf"/>
</dbReference>
<protein>
    <submittedName>
        <fullName evidence="5">Flavodoxin</fullName>
    </submittedName>
</protein>
<keyword evidence="2" id="KW-0285">Flavoprotein</keyword>
<evidence type="ECO:0000259" key="4">
    <source>
        <dbReference type="Pfam" id="PF12682"/>
    </source>
</evidence>
<name>A0A158I6D9_CABSO</name>
<sequence length="171" mass="18723">MSNAKILVVYYSRTGVTAQMATRLAGRLGADIEEIVDRTDRSGPSGFVRSMIDALAERSIPIGAAAHDPASYSIVVIATPVWAHHVAAPVRTWLGAYRNRLHRVAFLCTLGGSGANAVFEQMARLSGKSPVARCKIDAHDLRDHASVRLLDVFCDRLSRKLEHVKEIEWAC</sequence>
<feature type="domain" description="Flavodoxin-like" evidence="4">
    <location>
        <begin position="5"/>
        <end position="123"/>
    </location>
</feature>
<dbReference type="Gene3D" id="3.40.50.360">
    <property type="match status" value="1"/>
</dbReference>
<keyword evidence="3" id="KW-0288">FMN</keyword>
<dbReference type="GO" id="GO:0009055">
    <property type="term" value="F:electron transfer activity"/>
    <property type="evidence" value="ECO:0007669"/>
    <property type="project" value="InterPro"/>
</dbReference>
<evidence type="ECO:0000256" key="1">
    <source>
        <dbReference type="ARBA" id="ARBA00001917"/>
    </source>
</evidence>
<dbReference type="EMBL" id="FCOC02000027">
    <property type="protein sequence ID" value="SAL52134.1"/>
    <property type="molecule type" value="Genomic_DNA"/>
</dbReference>
<dbReference type="SUPFAM" id="SSF52218">
    <property type="entry name" value="Flavoproteins"/>
    <property type="match status" value="1"/>
</dbReference>
<dbReference type="GO" id="GO:0010181">
    <property type="term" value="F:FMN binding"/>
    <property type="evidence" value="ECO:0007669"/>
    <property type="project" value="InterPro"/>
</dbReference>
<evidence type="ECO:0000313" key="6">
    <source>
        <dbReference type="Proteomes" id="UP000054893"/>
    </source>
</evidence>
<accession>A0A158I6D9</accession>